<feature type="transmembrane region" description="Helical" evidence="1">
    <location>
        <begin position="60"/>
        <end position="80"/>
    </location>
</feature>
<gene>
    <name evidence="2" type="ordered locus">cu1435</name>
</gene>
<keyword evidence="1" id="KW-1133">Transmembrane helix</keyword>
<dbReference type="eggNOG" id="ENOG5031JR8">
    <property type="taxonomic scope" value="Bacteria"/>
</dbReference>
<keyword evidence="3" id="KW-1185">Reference proteome</keyword>
<proteinExistence type="predicted"/>
<name>B1VGT8_CORU7</name>
<accession>B1VGT8</accession>
<keyword evidence="1" id="KW-0812">Transmembrane</keyword>
<evidence type="ECO:0000256" key="1">
    <source>
        <dbReference type="SAM" id="Phobius"/>
    </source>
</evidence>
<feature type="transmembrane region" description="Helical" evidence="1">
    <location>
        <begin position="116"/>
        <end position="135"/>
    </location>
</feature>
<dbReference type="GeneID" id="60604215"/>
<protein>
    <submittedName>
        <fullName evidence="2">Uncharacterized protein</fullName>
    </submittedName>
</protein>
<sequence length="153" mass="16216">MHNLIPQKLHPAARRVRRFLLSDGVALLVLGLGILARGISYTTPSRGSGYAHPAEAALPMGIWAIIWIVIGTLLIVAAVWHETVFAALALGSGVGLNLLWAGSFTAATVTGDMPRGWVSSVGYISVAVLVLWTTWRGTHARDLTAPRGDANAL</sequence>
<dbReference type="STRING" id="504474.cu1435"/>
<reference evidence="2 3" key="1">
    <citation type="journal article" date="2008" name="J. Biotechnol.">
        <title>The lifestyle of Corynebacterium urealyticum derived from its complete genome sequence established by pyrosequencing.</title>
        <authorList>
            <person name="Tauch A."/>
            <person name="Trost E."/>
            <person name="Tilker A."/>
            <person name="Ludewig U."/>
            <person name="Schneiker S."/>
            <person name="Goesmann A."/>
            <person name="Arnold W."/>
            <person name="Bekel T."/>
            <person name="Brinkrolf K."/>
            <person name="Brune I."/>
            <person name="Goetker S."/>
            <person name="Kalinowski J."/>
            <person name="Kamp P.-B."/>
            <person name="Lobo F.P."/>
            <person name="Viehoever P."/>
            <person name="Weisshaar B."/>
            <person name="Soriano F."/>
            <person name="Droege M."/>
            <person name="Puehler A."/>
        </authorList>
    </citation>
    <scope>NUCLEOTIDE SEQUENCE [LARGE SCALE GENOMIC DNA]</scope>
    <source>
        <strain evidence="3">ATCC 43042 / DSM 7109</strain>
    </source>
</reference>
<dbReference type="RefSeq" id="WP_012360683.1">
    <property type="nucleotide sequence ID" value="NC_010545.1"/>
</dbReference>
<keyword evidence="1" id="KW-0472">Membrane</keyword>
<dbReference type="EMBL" id="AM942444">
    <property type="protein sequence ID" value="CAQ05395.1"/>
    <property type="molecule type" value="Genomic_DNA"/>
</dbReference>
<feature type="transmembrane region" description="Helical" evidence="1">
    <location>
        <begin position="87"/>
        <end position="110"/>
    </location>
</feature>
<organism evidence="2 3">
    <name type="scientific">Corynebacterium urealyticum (strain ATCC 43042 / DSM 7109)</name>
    <dbReference type="NCBI Taxonomy" id="504474"/>
    <lineage>
        <taxon>Bacteria</taxon>
        <taxon>Bacillati</taxon>
        <taxon>Actinomycetota</taxon>
        <taxon>Actinomycetes</taxon>
        <taxon>Mycobacteriales</taxon>
        <taxon>Corynebacteriaceae</taxon>
        <taxon>Corynebacterium</taxon>
    </lineage>
</organism>
<dbReference type="AlphaFoldDB" id="B1VGT8"/>
<evidence type="ECO:0000313" key="2">
    <source>
        <dbReference type="EMBL" id="CAQ05395.1"/>
    </source>
</evidence>
<dbReference type="KEGG" id="cur:cu1435"/>
<feature type="transmembrane region" description="Helical" evidence="1">
    <location>
        <begin position="20"/>
        <end position="40"/>
    </location>
</feature>
<dbReference type="Proteomes" id="UP000001727">
    <property type="component" value="Chromosome"/>
</dbReference>
<dbReference type="HOGENOM" id="CLU_140886_0_0_11"/>
<evidence type="ECO:0000313" key="3">
    <source>
        <dbReference type="Proteomes" id="UP000001727"/>
    </source>
</evidence>